<sequence length="41" mass="4461">LLARTATCISIATTSYSERSTEIINESTSRNNISQQGDSIQ</sequence>
<dbReference type="Proteomes" id="UP000789920">
    <property type="component" value="Unassembled WGS sequence"/>
</dbReference>
<gene>
    <name evidence="1" type="ORF">RPERSI_LOCUS6699</name>
</gene>
<evidence type="ECO:0000313" key="1">
    <source>
        <dbReference type="EMBL" id="CAG8620562.1"/>
    </source>
</evidence>
<feature type="non-terminal residue" evidence="1">
    <location>
        <position position="41"/>
    </location>
</feature>
<name>A0ACA9N1N0_9GLOM</name>
<feature type="non-terminal residue" evidence="1">
    <location>
        <position position="1"/>
    </location>
</feature>
<keyword evidence="2" id="KW-1185">Reference proteome</keyword>
<dbReference type="EMBL" id="CAJVQC010010788">
    <property type="protein sequence ID" value="CAG8620562.1"/>
    <property type="molecule type" value="Genomic_DNA"/>
</dbReference>
<reference evidence="1" key="1">
    <citation type="submission" date="2021-06" db="EMBL/GenBank/DDBJ databases">
        <authorList>
            <person name="Kallberg Y."/>
            <person name="Tangrot J."/>
            <person name="Rosling A."/>
        </authorList>
    </citation>
    <scope>NUCLEOTIDE SEQUENCE</scope>
    <source>
        <strain evidence="1">MA461A</strain>
    </source>
</reference>
<organism evidence="1 2">
    <name type="scientific">Racocetra persica</name>
    <dbReference type="NCBI Taxonomy" id="160502"/>
    <lineage>
        <taxon>Eukaryota</taxon>
        <taxon>Fungi</taxon>
        <taxon>Fungi incertae sedis</taxon>
        <taxon>Mucoromycota</taxon>
        <taxon>Glomeromycotina</taxon>
        <taxon>Glomeromycetes</taxon>
        <taxon>Diversisporales</taxon>
        <taxon>Gigasporaceae</taxon>
        <taxon>Racocetra</taxon>
    </lineage>
</organism>
<protein>
    <submittedName>
        <fullName evidence="1">30327_t:CDS:1</fullName>
    </submittedName>
</protein>
<accession>A0ACA9N1N0</accession>
<comment type="caution">
    <text evidence="1">The sequence shown here is derived from an EMBL/GenBank/DDBJ whole genome shotgun (WGS) entry which is preliminary data.</text>
</comment>
<evidence type="ECO:0000313" key="2">
    <source>
        <dbReference type="Proteomes" id="UP000789920"/>
    </source>
</evidence>
<proteinExistence type="predicted"/>